<dbReference type="eggNOG" id="KOG0676">
    <property type="taxonomic scope" value="Eukaryota"/>
</dbReference>
<evidence type="ECO:0000313" key="2">
    <source>
        <dbReference type="EMBL" id="KNC46269.1"/>
    </source>
</evidence>
<accession>A0A0L0D1N4</accession>
<dbReference type="PANTHER" id="PTHR11937">
    <property type="entry name" value="ACTIN"/>
    <property type="match status" value="1"/>
</dbReference>
<evidence type="ECO:0008006" key="4">
    <source>
        <dbReference type="Google" id="ProtNLM"/>
    </source>
</evidence>
<dbReference type="CDD" id="cd10207">
    <property type="entry name" value="ASKHA_NBD_Arp10"/>
    <property type="match status" value="1"/>
</dbReference>
<dbReference type="STRING" id="461836.A0A0L0D1N4"/>
<dbReference type="EMBL" id="GL349442">
    <property type="protein sequence ID" value="KNC46269.1"/>
    <property type="molecule type" value="Genomic_DNA"/>
</dbReference>
<dbReference type="GeneID" id="25562375"/>
<dbReference type="Gene3D" id="3.90.640.10">
    <property type="entry name" value="Actin, Chain A, domain 4"/>
    <property type="match status" value="2"/>
</dbReference>
<reference evidence="2 3" key="1">
    <citation type="submission" date="2010-05" db="EMBL/GenBank/DDBJ databases">
        <title>The Genome Sequence of Thecamonas trahens ATCC 50062.</title>
        <authorList>
            <consortium name="The Broad Institute Genome Sequencing Platform"/>
            <person name="Russ C."/>
            <person name="Cuomo C."/>
            <person name="Shea T."/>
            <person name="Young S.K."/>
            <person name="Zeng Q."/>
            <person name="Koehrsen M."/>
            <person name="Haas B."/>
            <person name="Borodovsky M."/>
            <person name="Guigo R."/>
            <person name="Alvarado L."/>
            <person name="Berlin A."/>
            <person name="Bochicchio J."/>
            <person name="Borenstein D."/>
            <person name="Chapman S."/>
            <person name="Chen Z."/>
            <person name="Freedman E."/>
            <person name="Gellesch M."/>
            <person name="Goldberg J."/>
            <person name="Griggs A."/>
            <person name="Gujja S."/>
            <person name="Heilman E."/>
            <person name="Heiman D."/>
            <person name="Hepburn T."/>
            <person name="Howarth C."/>
            <person name="Jen D."/>
            <person name="Larson L."/>
            <person name="Mehta T."/>
            <person name="Park D."/>
            <person name="Pearson M."/>
            <person name="Roberts A."/>
            <person name="Saif S."/>
            <person name="Shenoy N."/>
            <person name="Sisk P."/>
            <person name="Stolte C."/>
            <person name="Sykes S."/>
            <person name="Thomson T."/>
            <person name="Walk T."/>
            <person name="White J."/>
            <person name="Yandava C."/>
            <person name="Burger G."/>
            <person name="Gray M.W."/>
            <person name="Holland P.W.H."/>
            <person name="King N."/>
            <person name="Lang F.B.F."/>
            <person name="Roger A.J."/>
            <person name="Ruiz-Trillo I."/>
            <person name="Lander E."/>
            <person name="Nusbaum C."/>
        </authorList>
    </citation>
    <scope>NUCLEOTIDE SEQUENCE [LARGE SCALE GENOMIC DNA]</scope>
    <source>
        <strain evidence="2 3">ATCC 50062</strain>
    </source>
</reference>
<name>A0A0L0D1N4_THETB</name>
<dbReference type="Proteomes" id="UP000054408">
    <property type="component" value="Unassembled WGS sequence"/>
</dbReference>
<sequence length="432" mass="45917">MAFYSTEKAAIVLDIGCTHVRVGLAGEPFPRATLASSLALPDGRVLSLAVVRPTHFQRGSDPEWREATALWLRSLVGETLQVDPTERRLVVAEDVSTPSRFRNALAHVALAELGMVSLLMHPAGALGLLALRLPTALVVDVGGAAARTLPVVDSMPLLTVARESDAAGALIDANIGRLLRQHAKIRPPWAPAHDLGDLPGDETDACLDDPAWREWAGAALGSSGGRGGDEPGELPRDVVEDFKVKACFVRLGEGDKLDAGATPPPDTSADVHLSHGLETVYDIQGCVRGLAAEVLFHSNNAAEIVSLPELVLLTLVAAPMDVRGTLAQNIVVIGGSASLPGLHRRLGFELDALVSSDGRFRELAPLAGRFRFVPSPHGPDHLAWTGASLVGAMTEYLPQTSISRDEYLDEPKIPDWSVVGSQADFAHLFHDL</sequence>
<dbReference type="InterPro" id="IPR043129">
    <property type="entry name" value="ATPase_NBD"/>
</dbReference>
<organism evidence="2 3">
    <name type="scientific">Thecamonas trahens ATCC 50062</name>
    <dbReference type="NCBI Taxonomy" id="461836"/>
    <lineage>
        <taxon>Eukaryota</taxon>
        <taxon>Apusozoa</taxon>
        <taxon>Apusomonadida</taxon>
        <taxon>Apusomonadidae</taxon>
        <taxon>Thecamonas</taxon>
    </lineage>
</organism>
<keyword evidence="3" id="KW-1185">Reference proteome</keyword>
<dbReference type="SMART" id="SM00268">
    <property type="entry name" value="ACTIN"/>
    <property type="match status" value="1"/>
</dbReference>
<dbReference type="AlphaFoldDB" id="A0A0L0D1N4"/>
<protein>
    <recommendedName>
        <fullName evidence="4">Actin</fullName>
    </recommendedName>
</protein>
<evidence type="ECO:0000313" key="3">
    <source>
        <dbReference type="Proteomes" id="UP000054408"/>
    </source>
</evidence>
<proteinExistence type="inferred from homology"/>
<gene>
    <name evidence="2" type="ORF">AMSG_02722</name>
</gene>
<dbReference type="OrthoDB" id="337660at2759"/>
<comment type="similarity">
    <text evidence="1">Belongs to the actin family.</text>
</comment>
<dbReference type="Pfam" id="PF00022">
    <property type="entry name" value="Actin"/>
    <property type="match status" value="2"/>
</dbReference>
<dbReference type="SUPFAM" id="SSF53067">
    <property type="entry name" value="Actin-like ATPase domain"/>
    <property type="match status" value="2"/>
</dbReference>
<dbReference type="Gene3D" id="3.30.420.40">
    <property type="match status" value="4"/>
</dbReference>
<evidence type="ECO:0000256" key="1">
    <source>
        <dbReference type="RuleBase" id="RU000487"/>
    </source>
</evidence>
<dbReference type="InterPro" id="IPR004000">
    <property type="entry name" value="Actin"/>
</dbReference>
<dbReference type="OMA" id="WERDNDN"/>
<dbReference type="RefSeq" id="XP_013760563.1">
    <property type="nucleotide sequence ID" value="XM_013905109.1"/>
</dbReference>